<dbReference type="Proteomes" id="UP000294958">
    <property type="component" value="Unassembled WGS sequence"/>
</dbReference>
<proteinExistence type="predicted"/>
<dbReference type="EMBL" id="SNZF01000007">
    <property type="protein sequence ID" value="TDR35980.1"/>
    <property type="molecule type" value="Genomic_DNA"/>
</dbReference>
<evidence type="ECO:0000256" key="1">
    <source>
        <dbReference type="SAM" id="MobiDB-lite"/>
    </source>
</evidence>
<comment type="caution">
    <text evidence="2">The sequence shown here is derived from an EMBL/GenBank/DDBJ whole genome shotgun (WGS) entry which is preliminary data.</text>
</comment>
<reference evidence="2 3" key="1">
    <citation type="submission" date="2019-03" db="EMBL/GenBank/DDBJ databases">
        <title>Genomic Encyclopedia of Type Strains, Phase IV (KMG-IV): sequencing the most valuable type-strain genomes for metagenomic binning, comparative biology and taxonomic classification.</title>
        <authorList>
            <person name="Goeker M."/>
        </authorList>
    </citation>
    <scope>NUCLEOTIDE SEQUENCE [LARGE SCALE GENOMIC DNA]</scope>
    <source>
        <strain evidence="2 3">DSM 11603</strain>
    </source>
</reference>
<evidence type="ECO:0000313" key="2">
    <source>
        <dbReference type="EMBL" id="TDR35980.1"/>
    </source>
</evidence>
<accession>A0A4R6YH57</accession>
<name>A0A4R6YH57_9HYPH</name>
<feature type="region of interest" description="Disordered" evidence="1">
    <location>
        <begin position="37"/>
        <end position="63"/>
    </location>
</feature>
<keyword evidence="3" id="KW-1185">Reference proteome</keyword>
<protein>
    <submittedName>
        <fullName evidence="2">Uncharacterized protein</fullName>
    </submittedName>
</protein>
<dbReference type="AlphaFoldDB" id="A0A4R6YH57"/>
<organism evidence="2 3">
    <name type="scientific">Aquamicrobium defluvii</name>
    <dbReference type="NCBI Taxonomy" id="69279"/>
    <lineage>
        <taxon>Bacteria</taxon>
        <taxon>Pseudomonadati</taxon>
        <taxon>Pseudomonadota</taxon>
        <taxon>Alphaproteobacteria</taxon>
        <taxon>Hyphomicrobiales</taxon>
        <taxon>Phyllobacteriaceae</taxon>
        <taxon>Aquamicrobium</taxon>
    </lineage>
</organism>
<evidence type="ECO:0000313" key="3">
    <source>
        <dbReference type="Proteomes" id="UP000294958"/>
    </source>
</evidence>
<sequence length="199" mass="21787">MSAPAFAGASLRCRPRRRDRLLTRCPANGFAACLESRRPPASPVPVPGSSSRSHVKTRSMPPVNFDGAHGSMLRRAFLPGWRGAPLFFPPPLPFCRQAWERFPGCRRGWLREAAEKARPIGRSRKGRFFCLRYGKGASRTASGGSARAGLALPERACGYAVPSLKSANPLNPRVFCRKPPVAGRLTAGNRKRLIRLQKG</sequence>
<gene>
    <name evidence="2" type="ORF">DES43_107148</name>
</gene>